<dbReference type="PANTHER" id="PTHR33406:SF11">
    <property type="entry name" value="MEMBRANE PROTEIN SCO6666-RELATED"/>
    <property type="match status" value="1"/>
</dbReference>
<feature type="transmembrane region" description="Helical" evidence="8">
    <location>
        <begin position="618"/>
        <end position="643"/>
    </location>
</feature>
<evidence type="ECO:0000256" key="5">
    <source>
        <dbReference type="ARBA" id="ARBA00022989"/>
    </source>
</evidence>
<dbReference type="Pfam" id="PF03176">
    <property type="entry name" value="MMPL"/>
    <property type="match status" value="2"/>
</dbReference>
<dbReference type="InterPro" id="IPR004869">
    <property type="entry name" value="MMPL_dom"/>
</dbReference>
<feature type="transmembrane region" description="Helical" evidence="8">
    <location>
        <begin position="338"/>
        <end position="366"/>
    </location>
</feature>
<keyword evidence="6 8" id="KW-0472">Membrane</keyword>
<keyword evidence="3" id="KW-1003">Cell membrane</keyword>
<feature type="transmembrane region" description="Helical" evidence="8">
    <location>
        <begin position="664"/>
        <end position="683"/>
    </location>
</feature>
<keyword evidence="5 8" id="KW-1133">Transmembrane helix</keyword>
<feature type="region of interest" description="Disordered" evidence="7">
    <location>
        <begin position="741"/>
        <end position="780"/>
    </location>
</feature>
<evidence type="ECO:0000256" key="7">
    <source>
        <dbReference type="SAM" id="MobiDB-lite"/>
    </source>
</evidence>
<keyword evidence="11" id="KW-1185">Reference proteome</keyword>
<evidence type="ECO:0000313" key="10">
    <source>
        <dbReference type="EMBL" id="TFD00007.1"/>
    </source>
</evidence>
<dbReference type="Proteomes" id="UP000297853">
    <property type="component" value="Unassembled WGS sequence"/>
</dbReference>
<feature type="transmembrane region" description="Helical" evidence="8">
    <location>
        <begin position="202"/>
        <end position="222"/>
    </location>
</feature>
<dbReference type="SUPFAM" id="SSF82866">
    <property type="entry name" value="Multidrug efflux transporter AcrB transmembrane domain"/>
    <property type="match status" value="2"/>
</dbReference>
<feature type="domain" description="Membrane transport protein MMPL" evidence="9">
    <location>
        <begin position="526"/>
        <end position="728"/>
    </location>
</feature>
<dbReference type="RefSeq" id="WP_134429775.1">
    <property type="nucleotide sequence ID" value="NZ_SOGQ01000042.1"/>
</dbReference>
<dbReference type="PANTHER" id="PTHR33406">
    <property type="entry name" value="MEMBRANE PROTEIN MJ1562-RELATED"/>
    <property type="match status" value="1"/>
</dbReference>
<feature type="transmembrane region" description="Helical" evidence="8">
    <location>
        <begin position="550"/>
        <end position="569"/>
    </location>
</feature>
<gene>
    <name evidence="10" type="ORF">E3T28_08575</name>
</gene>
<evidence type="ECO:0000256" key="2">
    <source>
        <dbReference type="ARBA" id="ARBA00010157"/>
    </source>
</evidence>
<feature type="transmembrane region" description="Helical" evidence="8">
    <location>
        <begin position="409"/>
        <end position="429"/>
    </location>
</feature>
<feature type="compositionally biased region" description="Low complexity" evidence="7">
    <location>
        <begin position="766"/>
        <end position="780"/>
    </location>
</feature>
<accession>A0ABY2J8J0</accession>
<dbReference type="PROSITE" id="PS51257">
    <property type="entry name" value="PROKAR_LIPOPROTEIN"/>
    <property type="match status" value="1"/>
</dbReference>
<comment type="similarity">
    <text evidence="2">Belongs to the resistance-nodulation-cell division (RND) (TC 2.A.6) family. MmpL subfamily.</text>
</comment>
<evidence type="ECO:0000256" key="8">
    <source>
        <dbReference type="SAM" id="Phobius"/>
    </source>
</evidence>
<protein>
    <submittedName>
        <fullName evidence="10">MMPL family transporter</fullName>
    </submittedName>
</protein>
<feature type="transmembrane region" description="Helical" evidence="8">
    <location>
        <begin position="315"/>
        <end position="332"/>
    </location>
</feature>
<feature type="transmembrane region" description="Helical" evidence="8">
    <location>
        <begin position="229"/>
        <end position="247"/>
    </location>
</feature>
<dbReference type="EMBL" id="SOGQ01000042">
    <property type="protein sequence ID" value="TFD00007.1"/>
    <property type="molecule type" value="Genomic_DNA"/>
</dbReference>
<sequence>MLRTLGVFIARHRFTSLLVWACTIAACVATALFGITGESLFQRLSSAGPTVEGDASQAADLLQGNDGEDTVSLSLLVHGVDLSAPDLAAILTAATTDLTEIDGVSGVADPLAVPPLPDGAPNPAAVPLLAPDGTGLLLNVQMEAPDGDLSGELLGEVEDRLAVAAVDVRQIEPGATVEVGGTPLLVESLVAVAEADLRKGELIALPIALLVMLIIFGGFLAAGIPLIGALASIAGALGALYVFSYLMEIDTTVLNVITVIGLGLSIDYGLLIVSRFREEFRALVERAGDSEARSERHERMLQAVGVTVDTAGRTVLYSGLTFAIATVGLLVFEPTIIRAIAIGAVSVVLIAILTALVLVPALLGYFGERLVKPGLLTRVPGLGPLLTRFGDVAPREGVFSRLTRRVQRAPVLVSLGGIALLLLLGSPALNITVASGGADAIPKASTQYGFVAALNHYFPLATAPLVQLVSDTDEGSAAAWASAVATLPNVTGTTPPVEVNGYWVSRVGVEQNEGPAVVREIRDDRPDFENWVGGTDAASVDYVDSLVVSAPWAALIIAGATFLLLFLMTGSVVVPLTALVISVISLGASVGILVWGFQEGNLAGLLDFDADTIAGVDPLVLTLVLTFGFGLAMDYEMFLLARIKEHHDAGESTRLAIVTGLQSSGRIISSAALIIVIVFAGFATGNLLQMKQIGVALAVAVLLDATLVRTIVVPAVMTALEKGLWWAPRWMHPIHARFGMREKSREPAATTPGPVRPRRRDGSGRPGCPAARRCRPTAGR</sequence>
<evidence type="ECO:0000259" key="9">
    <source>
        <dbReference type="Pfam" id="PF03176"/>
    </source>
</evidence>
<feature type="transmembrane region" description="Helical" evidence="8">
    <location>
        <begin position="253"/>
        <end position="273"/>
    </location>
</feature>
<evidence type="ECO:0000256" key="3">
    <source>
        <dbReference type="ARBA" id="ARBA00022475"/>
    </source>
</evidence>
<organism evidence="10 11">
    <name type="scientific">Cryobacterium sinapicolor</name>
    <dbReference type="NCBI Taxonomy" id="1259236"/>
    <lineage>
        <taxon>Bacteria</taxon>
        <taxon>Bacillati</taxon>
        <taxon>Actinomycetota</taxon>
        <taxon>Actinomycetes</taxon>
        <taxon>Micrococcales</taxon>
        <taxon>Microbacteriaceae</taxon>
        <taxon>Cryobacterium</taxon>
    </lineage>
</organism>
<proteinExistence type="inferred from homology"/>
<evidence type="ECO:0000256" key="4">
    <source>
        <dbReference type="ARBA" id="ARBA00022692"/>
    </source>
</evidence>
<evidence type="ECO:0000256" key="1">
    <source>
        <dbReference type="ARBA" id="ARBA00004651"/>
    </source>
</evidence>
<keyword evidence="4 8" id="KW-0812">Transmembrane</keyword>
<feature type="transmembrane region" description="Helical" evidence="8">
    <location>
        <begin position="695"/>
        <end position="720"/>
    </location>
</feature>
<dbReference type="InterPro" id="IPR050545">
    <property type="entry name" value="Mycobact_MmpL"/>
</dbReference>
<evidence type="ECO:0000256" key="6">
    <source>
        <dbReference type="ARBA" id="ARBA00023136"/>
    </source>
</evidence>
<reference evidence="10 11" key="1">
    <citation type="submission" date="2019-03" db="EMBL/GenBank/DDBJ databases">
        <title>Genomics of glacier-inhabiting Cryobacterium strains.</title>
        <authorList>
            <person name="Liu Q."/>
            <person name="Xin Y.-H."/>
        </authorList>
    </citation>
    <scope>NUCLEOTIDE SEQUENCE [LARGE SCALE GENOMIC DNA]</scope>
    <source>
        <strain evidence="10 11">TMT1-23-1</strain>
    </source>
</reference>
<name>A0ABY2J8J0_9MICO</name>
<evidence type="ECO:0000313" key="11">
    <source>
        <dbReference type="Proteomes" id="UP000297853"/>
    </source>
</evidence>
<dbReference type="Gene3D" id="1.20.1640.10">
    <property type="entry name" value="Multidrug efflux transporter AcrB transmembrane domain"/>
    <property type="match status" value="2"/>
</dbReference>
<feature type="domain" description="Membrane transport protein MMPL" evidence="9">
    <location>
        <begin position="54"/>
        <end position="412"/>
    </location>
</feature>
<feature type="transmembrane region" description="Helical" evidence="8">
    <location>
        <begin position="576"/>
        <end position="598"/>
    </location>
</feature>
<comment type="caution">
    <text evidence="10">The sequence shown here is derived from an EMBL/GenBank/DDBJ whole genome shotgun (WGS) entry which is preliminary data.</text>
</comment>
<comment type="subcellular location">
    <subcellularLocation>
        <location evidence="1">Cell membrane</location>
        <topology evidence="1">Multi-pass membrane protein</topology>
    </subcellularLocation>
</comment>